<organism evidence="9 10">
    <name type="scientific">Paracoccus alkenifer</name>
    <dbReference type="NCBI Taxonomy" id="65735"/>
    <lineage>
        <taxon>Bacteria</taxon>
        <taxon>Pseudomonadati</taxon>
        <taxon>Pseudomonadota</taxon>
        <taxon>Alphaproteobacteria</taxon>
        <taxon>Rhodobacterales</taxon>
        <taxon>Paracoccaceae</taxon>
        <taxon>Paracoccus</taxon>
    </lineage>
</organism>
<feature type="transmembrane region" description="Helical" evidence="7">
    <location>
        <begin position="218"/>
        <end position="240"/>
    </location>
</feature>
<proteinExistence type="inferred from homology"/>
<keyword evidence="6 7" id="KW-0472">Membrane</keyword>
<feature type="transmembrane region" description="Helical" evidence="7">
    <location>
        <begin position="61"/>
        <end position="86"/>
    </location>
</feature>
<name>A0A1H6NP75_9RHOB</name>
<keyword evidence="4 7" id="KW-0812">Transmembrane</keyword>
<evidence type="ECO:0000313" key="9">
    <source>
        <dbReference type="EMBL" id="SEI13134.1"/>
    </source>
</evidence>
<sequence length="440" mass="46103">MEPMTLGLLILGITVLLILLRIPVGTAMFICGAAGFLYVIGSVEVWLAWVKNVTYARLSNFDLIVIPMFIMMGQFATHGGLSRALFRFVNAVLGRFRGGVAVATIGACAGFASVCGSSLATAATMGQVALPEMRQRGYSPGLATGAVAAGGTLGILIPPSVPLVIYAILTGESIGKLFIAAIVPAIIAVVGYMLVVLLVVSRNPNAGPAGVPAALGEILRSLIGVLPVGVVFLVVILSIYRGWASPTEASAVGVFACGLIAALSGELRLAGFVQCMLGTAEATVMILVILLGADMLNAALALTNMTHQIADIIVNSGVTPIMIILGMLLIYIVLGCVMESMAIIMLTVPLFFPIVMQLDLFGMSPQEKSLWFGILAMTVVEIGLITPPVGMNVFVVNKMAMDVSMMETYRGVVPFLISDLLRIALLLMVPALSLMLVTTM</sequence>
<feature type="transmembrane region" description="Helical" evidence="7">
    <location>
        <begin position="282"/>
        <end position="300"/>
    </location>
</feature>
<evidence type="ECO:0000256" key="3">
    <source>
        <dbReference type="ARBA" id="ARBA00022519"/>
    </source>
</evidence>
<evidence type="ECO:0000256" key="4">
    <source>
        <dbReference type="ARBA" id="ARBA00022692"/>
    </source>
</evidence>
<protein>
    <recommendedName>
        <fullName evidence="7">TRAP transporter large permease protein</fullName>
    </recommendedName>
</protein>
<keyword evidence="2" id="KW-1003">Cell membrane</keyword>
<feature type="transmembrane region" description="Helical" evidence="7">
    <location>
        <begin position="177"/>
        <end position="198"/>
    </location>
</feature>
<evidence type="ECO:0000256" key="2">
    <source>
        <dbReference type="ARBA" id="ARBA00022475"/>
    </source>
</evidence>
<dbReference type="Proteomes" id="UP000199125">
    <property type="component" value="Unassembled WGS sequence"/>
</dbReference>
<feature type="transmembrane region" description="Helical" evidence="7">
    <location>
        <begin position="29"/>
        <end position="49"/>
    </location>
</feature>
<feature type="transmembrane region" description="Helical" evidence="7">
    <location>
        <begin position="142"/>
        <end position="165"/>
    </location>
</feature>
<dbReference type="STRING" id="65735.SAMN04488075_0057"/>
<dbReference type="OrthoDB" id="9790209at2"/>
<comment type="similarity">
    <text evidence="7">Belongs to the TRAP transporter large permease family.</text>
</comment>
<dbReference type="Pfam" id="PF06808">
    <property type="entry name" value="DctM"/>
    <property type="match status" value="1"/>
</dbReference>
<evidence type="ECO:0000256" key="5">
    <source>
        <dbReference type="ARBA" id="ARBA00022989"/>
    </source>
</evidence>
<evidence type="ECO:0000256" key="1">
    <source>
        <dbReference type="ARBA" id="ARBA00004429"/>
    </source>
</evidence>
<evidence type="ECO:0000313" key="10">
    <source>
        <dbReference type="Proteomes" id="UP000199125"/>
    </source>
</evidence>
<evidence type="ECO:0000256" key="6">
    <source>
        <dbReference type="ARBA" id="ARBA00023136"/>
    </source>
</evidence>
<dbReference type="RefSeq" id="WP_090849182.1">
    <property type="nucleotide sequence ID" value="NZ_FNXG01000012.1"/>
</dbReference>
<dbReference type="InterPro" id="IPR010656">
    <property type="entry name" value="DctM"/>
</dbReference>
<dbReference type="NCBIfam" id="TIGR00786">
    <property type="entry name" value="dctM"/>
    <property type="match status" value="1"/>
</dbReference>
<dbReference type="PANTHER" id="PTHR33362">
    <property type="entry name" value="SIALIC ACID TRAP TRANSPORTER PERMEASE PROTEIN SIAT-RELATED"/>
    <property type="match status" value="1"/>
</dbReference>
<feature type="transmembrane region" description="Helical" evidence="7">
    <location>
        <begin position="98"/>
        <end position="122"/>
    </location>
</feature>
<dbReference type="PIRSF" id="PIRSF006066">
    <property type="entry name" value="HI0050"/>
    <property type="match status" value="1"/>
</dbReference>
<feature type="transmembrane region" description="Helical" evidence="7">
    <location>
        <begin position="415"/>
        <end position="437"/>
    </location>
</feature>
<gene>
    <name evidence="9" type="ORF">SAMN04488075_0057</name>
</gene>
<evidence type="ECO:0000256" key="7">
    <source>
        <dbReference type="RuleBase" id="RU369079"/>
    </source>
</evidence>
<keyword evidence="10" id="KW-1185">Reference proteome</keyword>
<feature type="transmembrane region" description="Helical" evidence="7">
    <location>
        <begin position="6"/>
        <end position="22"/>
    </location>
</feature>
<keyword evidence="5 7" id="KW-1133">Transmembrane helix</keyword>
<feature type="domain" description="TRAP C4-dicarboxylate transport system permease DctM subunit" evidence="8">
    <location>
        <begin position="12"/>
        <end position="432"/>
    </location>
</feature>
<dbReference type="EMBL" id="FNXG01000012">
    <property type="protein sequence ID" value="SEI13134.1"/>
    <property type="molecule type" value="Genomic_DNA"/>
</dbReference>
<evidence type="ECO:0000259" key="8">
    <source>
        <dbReference type="Pfam" id="PF06808"/>
    </source>
</evidence>
<comment type="subcellular location">
    <subcellularLocation>
        <location evidence="1 7">Cell inner membrane</location>
        <topology evidence="1 7">Multi-pass membrane protein</topology>
    </subcellularLocation>
</comment>
<comment type="function">
    <text evidence="7">Part of the tripartite ATP-independent periplasmic (TRAP) transport system.</text>
</comment>
<keyword evidence="7" id="KW-0813">Transport</keyword>
<feature type="transmembrane region" description="Helical" evidence="7">
    <location>
        <begin position="340"/>
        <end position="358"/>
    </location>
</feature>
<feature type="transmembrane region" description="Helical" evidence="7">
    <location>
        <begin position="370"/>
        <end position="395"/>
    </location>
</feature>
<dbReference type="AlphaFoldDB" id="A0A1H6NP75"/>
<accession>A0A1H6NP75</accession>
<comment type="subunit">
    <text evidence="7">The complex comprises the extracytoplasmic solute receptor protein and the two transmembrane proteins.</text>
</comment>
<reference evidence="10" key="1">
    <citation type="submission" date="2016-10" db="EMBL/GenBank/DDBJ databases">
        <authorList>
            <person name="Varghese N."/>
            <person name="Submissions S."/>
        </authorList>
    </citation>
    <scope>NUCLEOTIDE SEQUENCE [LARGE SCALE GENOMIC DNA]</scope>
    <source>
        <strain evidence="10">DSM 11593</strain>
    </source>
</reference>
<keyword evidence="3 7" id="KW-0997">Cell inner membrane</keyword>
<dbReference type="GO" id="GO:0022857">
    <property type="term" value="F:transmembrane transporter activity"/>
    <property type="evidence" value="ECO:0007669"/>
    <property type="project" value="UniProtKB-UniRule"/>
</dbReference>
<dbReference type="PANTHER" id="PTHR33362:SF5">
    <property type="entry name" value="C4-DICARBOXYLATE TRAP TRANSPORTER LARGE PERMEASE PROTEIN DCTM"/>
    <property type="match status" value="1"/>
</dbReference>
<dbReference type="InterPro" id="IPR004681">
    <property type="entry name" value="TRAP_DctM"/>
</dbReference>
<feature type="transmembrane region" description="Helical" evidence="7">
    <location>
        <begin position="312"/>
        <end position="334"/>
    </location>
</feature>
<feature type="transmembrane region" description="Helical" evidence="7">
    <location>
        <begin position="252"/>
        <end position="270"/>
    </location>
</feature>
<dbReference type="GO" id="GO:0005886">
    <property type="term" value="C:plasma membrane"/>
    <property type="evidence" value="ECO:0007669"/>
    <property type="project" value="UniProtKB-SubCell"/>
</dbReference>